<keyword evidence="5" id="KW-1185">Reference proteome</keyword>
<dbReference type="InterPro" id="IPR002110">
    <property type="entry name" value="Ankyrin_rpt"/>
</dbReference>
<dbReference type="Pfam" id="PF12796">
    <property type="entry name" value="Ank_2"/>
    <property type="match status" value="3"/>
</dbReference>
<dbReference type="Pfam" id="PF00023">
    <property type="entry name" value="Ank"/>
    <property type="match status" value="1"/>
</dbReference>
<dbReference type="PROSITE" id="PS50297">
    <property type="entry name" value="ANK_REP_REGION"/>
    <property type="match status" value="5"/>
</dbReference>
<accession>A0A9P0EQM9</accession>
<name>A0A9P0EQM9_9HYPO</name>
<gene>
    <name evidence="4" type="ORF">CSOL1703_00006167</name>
</gene>
<dbReference type="PANTHER" id="PTHR24189">
    <property type="entry name" value="MYOTROPHIN"/>
    <property type="match status" value="1"/>
</dbReference>
<dbReference type="PROSITE" id="PS50088">
    <property type="entry name" value="ANK_REPEAT"/>
    <property type="match status" value="7"/>
</dbReference>
<dbReference type="EMBL" id="CABFOC020000063">
    <property type="protein sequence ID" value="CAH0056230.1"/>
    <property type="molecule type" value="Genomic_DNA"/>
</dbReference>
<evidence type="ECO:0000313" key="4">
    <source>
        <dbReference type="EMBL" id="CAH0056230.1"/>
    </source>
</evidence>
<reference evidence="5" key="1">
    <citation type="submission" date="2019-06" db="EMBL/GenBank/DDBJ databases">
        <authorList>
            <person name="Broberg M."/>
        </authorList>
    </citation>
    <scope>NUCLEOTIDE SEQUENCE [LARGE SCALE GENOMIC DNA]</scope>
</reference>
<reference evidence="4 5" key="2">
    <citation type="submission" date="2021-10" db="EMBL/GenBank/DDBJ databases">
        <authorList>
            <person name="Piombo E."/>
        </authorList>
    </citation>
    <scope>NUCLEOTIDE SEQUENCE [LARGE SCALE GENOMIC DNA]</scope>
</reference>
<feature type="repeat" description="ANK" evidence="3">
    <location>
        <begin position="667"/>
        <end position="699"/>
    </location>
</feature>
<dbReference type="OrthoDB" id="194358at2759"/>
<feature type="repeat" description="ANK" evidence="3">
    <location>
        <begin position="601"/>
        <end position="633"/>
    </location>
</feature>
<feature type="repeat" description="ANK" evidence="3">
    <location>
        <begin position="734"/>
        <end position="766"/>
    </location>
</feature>
<comment type="caution">
    <text evidence="4">The sequence shown here is derived from an EMBL/GenBank/DDBJ whole genome shotgun (WGS) entry which is preliminary data.</text>
</comment>
<keyword evidence="2 3" id="KW-0040">ANK repeat</keyword>
<dbReference type="Gene3D" id="1.25.40.20">
    <property type="entry name" value="Ankyrin repeat-containing domain"/>
    <property type="match status" value="4"/>
</dbReference>
<evidence type="ECO:0000313" key="5">
    <source>
        <dbReference type="Proteomes" id="UP000775872"/>
    </source>
</evidence>
<dbReference type="InterPro" id="IPR050745">
    <property type="entry name" value="Multifunctional_regulatory"/>
</dbReference>
<evidence type="ECO:0000256" key="3">
    <source>
        <dbReference type="PROSITE-ProRule" id="PRU00023"/>
    </source>
</evidence>
<sequence length="874" mass="96983">MTLPQTVAIEQLEEALEDGQLDHSSRASLLFLLAKAFHMRFYSHGAITDVEAAIKKYHEAVAYHGDADPELPRFTMHLANAYVDKHEETREEESLVQPIQYIENALKLIPKRHDDRPKFHRFLTNAYMRRYQQTAQGADLNLAIQNARALLSSVTPYGEDTISMRKALCHLYYTKCLDGDLSDLDAAVESLQGLLQMIGDDDKEDMSFYQELLADLYKLKYDISKSSEDLHSVIRSRRISAAMSHNDDPKKGLKHHSLGVLLMGAFRKEGDVAYLDESLPNLLTKLSLTTETSPGRLQLLSDIAIVYAEIHHATDQNEMMEKCLDMVRQAMGIIHASHPDYEYLLKTLHDGHLILYSLKGSRADFESWLLGPPSIAFLHDADNQGPLTQAESSETLERVVKFRIEDPDMFALNAASDHGHNDYLRKILGRVAEIDSESPEYSRAIARAAIRGHTDTVQLLIEAVSNLHQNAQLISPAIQYVASTAYTATANVLIQYGGNIEARKAETRETPLHIASRSGQIDMVRLLLEKGANVNAIIDRVETAFYIASSQGDLELARLLHAHGADISIGHPLHVAAYAGHLDFAKLLVSWGADVNLRDERDNFPLNVAASYGHAAIACILLDNGADINATVAEECSSLFLSVLFQHHETMQLLLCKGADAKRRTSRGYTPLHAAAWNGNIPITRALIQHGCDLSARDAAGRTPLHNACIAGHKSAAMELLSHKRLGIDVADRFGSTPLSMAARHGHRSVVEHLLECEIALDMKDCFGRTALCWARRESHTEAADNILQSTRLKGIVEEDKCEMAPNSSRRGTTEYGPTYQACDVCTLPTRQGMYWHCSLCNSGDFDICPECVDAGAHCFVTDHKLARSTTMPK</sequence>
<feature type="repeat" description="ANK" evidence="3">
    <location>
        <begin position="507"/>
        <end position="539"/>
    </location>
</feature>
<dbReference type="InterPro" id="IPR036770">
    <property type="entry name" value="Ankyrin_rpt-contain_sf"/>
</dbReference>
<dbReference type="SMART" id="SM00248">
    <property type="entry name" value="ANK"/>
    <property type="match status" value="11"/>
</dbReference>
<dbReference type="SUPFAM" id="SSF57850">
    <property type="entry name" value="RING/U-box"/>
    <property type="match status" value="1"/>
</dbReference>
<dbReference type="AlphaFoldDB" id="A0A9P0EQM9"/>
<evidence type="ECO:0000256" key="2">
    <source>
        <dbReference type="ARBA" id="ARBA00023043"/>
    </source>
</evidence>
<protein>
    <submittedName>
        <fullName evidence="4">Uncharacterized protein</fullName>
    </submittedName>
</protein>
<dbReference type="InterPro" id="IPR011990">
    <property type="entry name" value="TPR-like_helical_dom_sf"/>
</dbReference>
<keyword evidence="1" id="KW-0677">Repeat</keyword>
<dbReference type="SUPFAM" id="SSF48403">
    <property type="entry name" value="Ankyrin repeat"/>
    <property type="match status" value="1"/>
</dbReference>
<dbReference type="Proteomes" id="UP000775872">
    <property type="component" value="Unassembled WGS sequence"/>
</dbReference>
<evidence type="ECO:0000256" key="1">
    <source>
        <dbReference type="ARBA" id="ARBA00022737"/>
    </source>
</evidence>
<dbReference type="PRINTS" id="PR01415">
    <property type="entry name" value="ANKYRIN"/>
</dbReference>
<dbReference type="Gene3D" id="1.25.40.10">
    <property type="entry name" value="Tetratricopeptide repeat domain"/>
    <property type="match status" value="1"/>
</dbReference>
<organism evidence="4 5">
    <name type="scientific">Clonostachys solani</name>
    <dbReference type="NCBI Taxonomy" id="160281"/>
    <lineage>
        <taxon>Eukaryota</taxon>
        <taxon>Fungi</taxon>
        <taxon>Dikarya</taxon>
        <taxon>Ascomycota</taxon>
        <taxon>Pezizomycotina</taxon>
        <taxon>Sordariomycetes</taxon>
        <taxon>Hypocreomycetidae</taxon>
        <taxon>Hypocreales</taxon>
        <taxon>Bionectriaceae</taxon>
        <taxon>Clonostachys</taxon>
    </lineage>
</organism>
<dbReference type="PANTHER" id="PTHR24189:SF50">
    <property type="entry name" value="ANKYRIN REPEAT AND SOCS BOX PROTEIN 2"/>
    <property type="match status" value="1"/>
</dbReference>
<feature type="repeat" description="ANK" evidence="3">
    <location>
        <begin position="700"/>
        <end position="733"/>
    </location>
</feature>
<feature type="repeat" description="ANK" evidence="3">
    <location>
        <begin position="540"/>
        <end position="572"/>
    </location>
</feature>
<feature type="repeat" description="ANK" evidence="3">
    <location>
        <begin position="572"/>
        <end position="600"/>
    </location>
</feature>
<proteinExistence type="predicted"/>